<dbReference type="RefSeq" id="XP_066717698.1">
    <property type="nucleotide sequence ID" value="XM_066855531.1"/>
</dbReference>
<evidence type="ECO:0000313" key="2">
    <source>
        <dbReference type="EMBL" id="KAK8073223.1"/>
    </source>
</evidence>
<feature type="region of interest" description="Disordered" evidence="1">
    <location>
        <begin position="1"/>
        <end position="172"/>
    </location>
</feature>
<comment type="caution">
    <text evidence="2">The sequence shown here is derived from an EMBL/GenBank/DDBJ whole genome shotgun (WGS) entry which is preliminary data.</text>
</comment>
<evidence type="ECO:0000256" key="1">
    <source>
        <dbReference type="SAM" id="MobiDB-lite"/>
    </source>
</evidence>
<feature type="compositionally biased region" description="Polar residues" evidence="1">
    <location>
        <begin position="41"/>
        <end position="61"/>
    </location>
</feature>
<dbReference type="GeneID" id="92088594"/>
<dbReference type="Proteomes" id="UP001480595">
    <property type="component" value="Unassembled WGS sequence"/>
</dbReference>
<evidence type="ECO:0000313" key="3">
    <source>
        <dbReference type="Proteomes" id="UP001480595"/>
    </source>
</evidence>
<proteinExistence type="predicted"/>
<feature type="compositionally biased region" description="Basic and acidic residues" evidence="1">
    <location>
        <begin position="1"/>
        <end position="10"/>
    </location>
</feature>
<accession>A0ABR1VPU8</accession>
<gene>
    <name evidence="2" type="ORF">PG994_004122</name>
</gene>
<protein>
    <submittedName>
        <fullName evidence="2">Uncharacterized protein</fullName>
    </submittedName>
</protein>
<dbReference type="EMBL" id="JAQQWL010000005">
    <property type="protein sequence ID" value="KAK8073223.1"/>
    <property type="molecule type" value="Genomic_DNA"/>
</dbReference>
<sequence>MVGGEMDRRKMLMSSQDQFTGSRGRVGSNISPPPVLRKTKSTSPFVKQRNSPPAPRSSLQHSIPPGTQVVGISSDSDEEQVFGSPSEHMDNSADEENDATGAPSELSSALPDGSGWVQKKRPEKLSSTMSGRGKTVVSGRRATFPASQPIRKPKSQTAASMYKNRVKSRRTA</sequence>
<name>A0ABR1VPU8_9PEZI</name>
<reference evidence="2 3" key="1">
    <citation type="submission" date="2023-01" db="EMBL/GenBank/DDBJ databases">
        <title>Analysis of 21 Apiospora genomes using comparative genomics revels a genus with tremendous synthesis potential of carbohydrate active enzymes and secondary metabolites.</title>
        <authorList>
            <person name="Sorensen T."/>
        </authorList>
    </citation>
    <scope>NUCLEOTIDE SEQUENCE [LARGE SCALE GENOMIC DNA]</scope>
    <source>
        <strain evidence="2 3">CBS 135458</strain>
    </source>
</reference>
<organism evidence="2 3">
    <name type="scientific">Apiospora phragmitis</name>
    <dbReference type="NCBI Taxonomy" id="2905665"/>
    <lineage>
        <taxon>Eukaryota</taxon>
        <taxon>Fungi</taxon>
        <taxon>Dikarya</taxon>
        <taxon>Ascomycota</taxon>
        <taxon>Pezizomycotina</taxon>
        <taxon>Sordariomycetes</taxon>
        <taxon>Xylariomycetidae</taxon>
        <taxon>Amphisphaeriales</taxon>
        <taxon>Apiosporaceae</taxon>
        <taxon>Apiospora</taxon>
    </lineage>
</organism>
<keyword evidence="3" id="KW-1185">Reference proteome</keyword>